<feature type="domain" description="Polyvalent protein metallopeptidase" evidence="2">
    <location>
        <begin position="155"/>
        <end position="286"/>
    </location>
</feature>
<dbReference type="OrthoDB" id="9792687at2"/>
<reference evidence="3 4" key="1">
    <citation type="submission" date="2018-11" db="EMBL/GenBank/DDBJ databases">
        <title>Chitinophaga lutea sp.nov., isolate from arsenic contaminated soil.</title>
        <authorList>
            <person name="Zong Y."/>
        </authorList>
    </citation>
    <scope>NUCLEOTIDE SEQUENCE [LARGE SCALE GENOMIC DNA]</scope>
    <source>
        <strain evidence="3 4">ZY74</strain>
    </source>
</reference>
<comment type="caution">
    <text evidence="3">The sequence shown here is derived from an EMBL/GenBank/DDBJ whole genome shotgun (WGS) entry which is preliminary data.</text>
</comment>
<dbReference type="Proteomes" id="UP000278351">
    <property type="component" value="Unassembled WGS sequence"/>
</dbReference>
<dbReference type="RefSeq" id="WP_123845707.1">
    <property type="nucleotide sequence ID" value="NZ_RPDH01000001.1"/>
</dbReference>
<gene>
    <name evidence="3" type="ORF">EGT74_06565</name>
</gene>
<proteinExistence type="predicted"/>
<dbReference type="EMBL" id="RPDH01000001">
    <property type="protein sequence ID" value="RPE13189.1"/>
    <property type="molecule type" value="Genomic_DNA"/>
</dbReference>
<dbReference type="AlphaFoldDB" id="A0A3N4Q1V3"/>
<evidence type="ECO:0000259" key="1">
    <source>
        <dbReference type="Pfam" id="PF08401"/>
    </source>
</evidence>
<evidence type="ECO:0000313" key="4">
    <source>
        <dbReference type="Proteomes" id="UP000278351"/>
    </source>
</evidence>
<dbReference type="Pfam" id="PF08401">
    <property type="entry name" value="ArdcN"/>
    <property type="match status" value="1"/>
</dbReference>
<dbReference type="GO" id="GO:0003697">
    <property type="term" value="F:single-stranded DNA binding"/>
    <property type="evidence" value="ECO:0007669"/>
    <property type="project" value="InterPro"/>
</dbReference>
<dbReference type="PIRSF" id="PIRSF037112">
    <property type="entry name" value="Antirestriction_ArdC"/>
    <property type="match status" value="1"/>
</dbReference>
<dbReference type="Pfam" id="PF18818">
    <property type="entry name" value="MPTase-PolyVal"/>
    <property type="match status" value="1"/>
</dbReference>
<keyword evidence="4" id="KW-1185">Reference proteome</keyword>
<name>A0A3N4Q1V3_9BACT</name>
<dbReference type="InterPro" id="IPR017113">
    <property type="entry name" value="Antirestriction_ArdC"/>
</dbReference>
<dbReference type="InterPro" id="IPR041459">
    <property type="entry name" value="MPTase-PolyVal"/>
</dbReference>
<dbReference type="InterPro" id="IPR013610">
    <property type="entry name" value="ArdC_N"/>
</dbReference>
<protein>
    <submittedName>
        <fullName evidence="3">DUF1738 domain-containing protein</fullName>
    </submittedName>
</protein>
<organism evidence="3 4">
    <name type="scientific">Chitinophaga lutea</name>
    <dbReference type="NCBI Taxonomy" id="2488634"/>
    <lineage>
        <taxon>Bacteria</taxon>
        <taxon>Pseudomonadati</taxon>
        <taxon>Bacteroidota</taxon>
        <taxon>Chitinophagia</taxon>
        <taxon>Chitinophagales</taxon>
        <taxon>Chitinophagaceae</taxon>
        <taxon>Chitinophaga</taxon>
    </lineage>
</organism>
<sequence length="312" mass="35144">MMKQATTARRDIHQEVTDIIIRQLETGTIPWRKPWDRSKKMQEITVTLPENGTTGSRYRGINILMLWGTFFSNGYTSPQWASYKQWGATGQQVRKGEKATMIVYYNTREVEKDGEIEKIPFIRFSYVFNRCQLDSYDPGVTDSTPAVDLVDRIAAADEFVTHTGATVLHDGGNRAFYRHADDSIHMPPPPLFIDTPGCSATEGYYSTLLHELTHWTGAPHRMARNMGKTHGDRNYADEELVAELGAAFLCAGFGINRLDNGQHAAYIQSWLPKLKDSKYAIFTAASEASKAVDFLYQLQPHPVTETAELVEA</sequence>
<feature type="domain" description="N-terminal" evidence="1">
    <location>
        <begin position="11"/>
        <end position="128"/>
    </location>
</feature>
<accession>A0A3N4Q1V3</accession>
<evidence type="ECO:0000313" key="3">
    <source>
        <dbReference type="EMBL" id="RPE13189.1"/>
    </source>
</evidence>
<evidence type="ECO:0000259" key="2">
    <source>
        <dbReference type="Pfam" id="PF18818"/>
    </source>
</evidence>